<accession>A0A553JYA7</accession>
<gene>
    <name evidence="1" type="ORF">FOJ82_12955</name>
</gene>
<proteinExistence type="predicted"/>
<evidence type="ECO:0000313" key="1">
    <source>
        <dbReference type="EMBL" id="TRY17436.1"/>
    </source>
</evidence>
<sequence length="136" mass="15072">MTFEDLPQDWDDNPITHDMLPDVVDLFVKSSDRFEGCLTLLLLTEDHRLMQPVAIEHFDPAQNPDDAEAFLTSMCELACDFGGTYVVARGRTGPAVATPDDHAWFEPVTRSLGNHLLAAFVATERDVVPLELDAVS</sequence>
<dbReference type="Proteomes" id="UP000317638">
    <property type="component" value="Unassembled WGS sequence"/>
</dbReference>
<keyword evidence="2" id="KW-1185">Reference proteome</keyword>
<dbReference type="RefSeq" id="WP_143938900.1">
    <property type="nucleotide sequence ID" value="NZ_VKKG01000005.1"/>
</dbReference>
<organism evidence="1 2">
    <name type="scientific">Tessaracoccus rhinocerotis</name>
    <dbReference type="NCBI Taxonomy" id="1689449"/>
    <lineage>
        <taxon>Bacteria</taxon>
        <taxon>Bacillati</taxon>
        <taxon>Actinomycetota</taxon>
        <taxon>Actinomycetes</taxon>
        <taxon>Propionibacteriales</taxon>
        <taxon>Propionibacteriaceae</taxon>
        <taxon>Tessaracoccus</taxon>
    </lineage>
</organism>
<reference evidence="1 2" key="1">
    <citation type="submission" date="2019-07" db="EMBL/GenBank/DDBJ databases">
        <authorList>
            <person name="Zhou L.-Y."/>
        </authorList>
    </citation>
    <scope>NUCLEOTIDE SEQUENCE [LARGE SCALE GENOMIC DNA]</scope>
    <source>
        <strain evidence="1 2">YIM 101269</strain>
    </source>
</reference>
<dbReference type="EMBL" id="VKKG01000005">
    <property type="protein sequence ID" value="TRY17436.1"/>
    <property type="molecule type" value="Genomic_DNA"/>
</dbReference>
<evidence type="ECO:0000313" key="2">
    <source>
        <dbReference type="Proteomes" id="UP000317638"/>
    </source>
</evidence>
<name>A0A553JYA7_9ACTN</name>
<dbReference type="OrthoDB" id="3822678at2"/>
<protein>
    <submittedName>
        <fullName evidence="1">Uncharacterized protein</fullName>
    </submittedName>
</protein>
<comment type="caution">
    <text evidence="1">The sequence shown here is derived from an EMBL/GenBank/DDBJ whole genome shotgun (WGS) entry which is preliminary data.</text>
</comment>
<dbReference type="AlphaFoldDB" id="A0A553JYA7"/>